<dbReference type="Pfam" id="PF09136">
    <property type="entry name" value="Glucodextran_B"/>
    <property type="match status" value="2"/>
</dbReference>
<keyword evidence="1" id="KW-0677">Repeat</keyword>
<gene>
    <name evidence="3" type="ordered locus">GSU2885</name>
</gene>
<dbReference type="InterPro" id="IPR050952">
    <property type="entry name" value="TRIM-NHL_E3_ligases"/>
</dbReference>
<dbReference type="Proteomes" id="UP000000577">
    <property type="component" value="Chromosome"/>
</dbReference>
<dbReference type="HOGENOM" id="CLU_322049_0_0_7"/>
<evidence type="ECO:0000313" key="4">
    <source>
        <dbReference type="Proteomes" id="UP000000577"/>
    </source>
</evidence>
<dbReference type="AlphaFoldDB" id="Q748W6"/>
<evidence type="ECO:0000256" key="1">
    <source>
        <dbReference type="ARBA" id="ARBA00022737"/>
    </source>
</evidence>
<evidence type="ECO:0000256" key="2">
    <source>
        <dbReference type="PROSITE-ProRule" id="PRU00504"/>
    </source>
</evidence>
<dbReference type="SUPFAM" id="SSF63446">
    <property type="entry name" value="Type I dockerin domain"/>
    <property type="match status" value="1"/>
</dbReference>
<dbReference type="EMBL" id="AE017180">
    <property type="protein sequence ID" value="AAR36277.1"/>
    <property type="molecule type" value="Genomic_DNA"/>
</dbReference>
<evidence type="ECO:0000313" key="3">
    <source>
        <dbReference type="EMBL" id="AAR36277.1"/>
    </source>
</evidence>
<dbReference type="Gene3D" id="2.120.10.30">
    <property type="entry name" value="TolB, C-terminal domain"/>
    <property type="match status" value="2"/>
</dbReference>
<sequence>MVGTVRKLLAAVVVIVGAQAVGIAGGLAATPPQVTPLPSVTDGLRSPVRLATDSSGNLYVTDSRGGGIVRFTSTGRFDRLIPTAKAPQGVALTATGNLVVSQGDFVALMDQTGKELRRLGSGTGQFKMANGVVLDAAGRIYVTDSLGNCVQVFTATGDYLSRFGTAGFGSGQFNMPTGIAYEKISGQLAVVDSLNGRIQFFDTNGIFQRTLCSFGSGPLKLTLPQGITFEYSAGATPTLLRMYVVDSFQSTVQVIDPAGSGAFLAFIGSYGAGTGLLNAPSDALFDAAGSRLVVANGAGDMVLYGIGAGYLPVDTTPPAITLDPLPVSTLTASLAVGGSVEAGATVTVSVNGGVAKPAVTSGSGWSATVALTPGLNSITVQAVDAAGNIATVGGSVVLTVTNTFFSIGPVPPLLNTTSVTLTGSRAAGVSLAILNGTTGATAAVTYPTSSTWRSVLSGLAEGANLITLSTGGASESLVVTVDTRAPQLVVSTLANGSRSGVRVHNVTIAAVDPHLQGVTVNGKAVTLLNGSASMPLVLANGVTTLTVTATDQAGNSVTDGRSVTFDPAAPELAVVAPSDGSRTRTPVVEVAGTAPAGVTVTVNGVVATVSDTGWSRRVTLAPGLNTIEIGVAASSGATARLKRTVFYDADAPQAVIVSPAEDLATVAESIVISGAVEDGVTLSATVDGAAVPVTLTGSAFSLTVPAGLEGAHAVTVTATDATGASASTTRNLVVDRTPPLLLIAGQTSPPPAVLAGTAGRDATVMVSDRSGTLGLFASSDGAWSINLAGTPHDPATLRITATDAAGNVTARSLSAPVPTGDVNSDGTVTIADVLRVLRIAVGAVAPTADDYAAADVGPLVNGIVRPDGKIDLQDAILILRKSIGVQTW</sequence>
<proteinExistence type="predicted"/>
<dbReference type="Gene3D" id="2.60.40.10">
    <property type="entry name" value="Immunoglobulins"/>
    <property type="match status" value="5"/>
</dbReference>
<protein>
    <submittedName>
        <fullName evidence="3">NHL repeat domain protein</fullName>
    </submittedName>
</protein>
<dbReference type="Gene3D" id="1.10.1330.10">
    <property type="entry name" value="Dockerin domain"/>
    <property type="match status" value="1"/>
</dbReference>
<keyword evidence="4" id="KW-1185">Reference proteome</keyword>
<dbReference type="OrthoDB" id="5504302at2"/>
<dbReference type="eggNOG" id="COG3391">
    <property type="taxonomic scope" value="Bacteria"/>
</dbReference>
<feature type="repeat" description="NHL" evidence="2">
    <location>
        <begin position="160"/>
        <end position="204"/>
    </location>
</feature>
<dbReference type="PANTHER" id="PTHR24104">
    <property type="entry name" value="E3 UBIQUITIN-PROTEIN LIGASE NHLRC1-RELATED"/>
    <property type="match status" value="1"/>
</dbReference>
<dbReference type="STRING" id="243231.GSU2885"/>
<dbReference type="RefSeq" id="WP_010943514.1">
    <property type="nucleotide sequence ID" value="NC_002939.5"/>
</dbReference>
<dbReference type="InterPro" id="IPR011042">
    <property type="entry name" value="6-blade_b-propeller_TolB-like"/>
</dbReference>
<dbReference type="GO" id="GO:0000272">
    <property type="term" value="P:polysaccharide catabolic process"/>
    <property type="evidence" value="ECO:0007669"/>
    <property type="project" value="InterPro"/>
</dbReference>
<dbReference type="InterPro" id="IPR036439">
    <property type="entry name" value="Dockerin_dom_sf"/>
</dbReference>
<reference evidence="3 4" key="1">
    <citation type="journal article" date="2003" name="Science">
        <title>Genome of Geobacter sulfurreducens: metal reduction in subsurface environments.</title>
        <authorList>
            <person name="Methe B.A."/>
            <person name="Nelson K.E."/>
            <person name="Eisen J.A."/>
            <person name="Paulsen I.T."/>
            <person name="Nelson W."/>
            <person name="Heidelberg J.F."/>
            <person name="Wu D."/>
            <person name="Wu M."/>
            <person name="Ward N."/>
            <person name="Beanan M.J."/>
            <person name="Dodson R.J."/>
            <person name="Madupu R."/>
            <person name="Brinkac L.M."/>
            <person name="Daugherty S.C."/>
            <person name="DeBoy R.T."/>
            <person name="Durkin A.S."/>
            <person name="Gwinn M."/>
            <person name="Kolonay J.F."/>
            <person name="Sullivan S.A."/>
            <person name="Haft D.H."/>
            <person name="Selengut J."/>
            <person name="Davidsen T.M."/>
            <person name="Zafar N."/>
            <person name="White O."/>
            <person name="Tran B."/>
            <person name="Romero C."/>
            <person name="Forberger H.A."/>
            <person name="Weidman J."/>
            <person name="Khouri H."/>
            <person name="Feldblyum T.V."/>
            <person name="Utterback T.R."/>
            <person name="Van Aken S.E."/>
            <person name="Lovley D.R."/>
            <person name="Fraser C.M."/>
        </authorList>
    </citation>
    <scope>NUCLEOTIDE SEQUENCE [LARGE SCALE GENOMIC DNA]</scope>
    <source>
        <strain evidence="4">ATCC 51573 / DSM 12127 / PCA</strain>
    </source>
</reference>
<accession>Q748W6</accession>
<dbReference type="PATRIC" id="fig|243231.5.peg.2913"/>
<dbReference type="EnsemblBacteria" id="AAR36277">
    <property type="protein sequence ID" value="AAR36277"/>
    <property type="gene ID" value="GSU2885"/>
</dbReference>
<dbReference type="SMR" id="Q748W6"/>
<dbReference type="PROSITE" id="PS51125">
    <property type="entry name" value="NHL"/>
    <property type="match status" value="2"/>
</dbReference>
<dbReference type="GO" id="GO:0008270">
    <property type="term" value="F:zinc ion binding"/>
    <property type="evidence" value="ECO:0007669"/>
    <property type="project" value="UniProtKB-KW"/>
</dbReference>
<name>Q748W6_GEOSL</name>
<dbReference type="CDD" id="cd05819">
    <property type="entry name" value="NHL"/>
    <property type="match status" value="1"/>
</dbReference>
<dbReference type="KEGG" id="gsu:GSU2885"/>
<feature type="repeat" description="NHL" evidence="2">
    <location>
        <begin position="113"/>
        <end position="156"/>
    </location>
</feature>
<reference evidence="3 4" key="2">
    <citation type="journal article" date="2012" name="BMC Genomics">
        <title>Comparative genomic analysis of Geobacter sulfurreducens KN400, a strain with enhanced capacity for extracellular electron transfer and electricity production.</title>
        <authorList>
            <person name="Butler J.E."/>
            <person name="Young N.D."/>
            <person name="Aklujkar M."/>
            <person name="Lovley D.R."/>
        </authorList>
    </citation>
    <scope>NUCLEOTIDE SEQUENCE [LARGE SCALE GENOMIC DNA]</scope>
    <source>
        <strain evidence="4">ATCC 51573 / DSM 12127 / PCA</strain>
    </source>
</reference>
<dbReference type="InParanoid" id="Q748W6"/>
<dbReference type="InterPro" id="IPR001258">
    <property type="entry name" value="NHL_repeat"/>
</dbReference>
<dbReference type="InterPro" id="IPR018247">
    <property type="entry name" value="EF_Hand_1_Ca_BS"/>
</dbReference>
<dbReference type="CDD" id="cd14256">
    <property type="entry name" value="Dockerin_I"/>
    <property type="match status" value="1"/>
</dbReference>
<dbReference type="Pfam" id="PF17170">
    <property type="entry name" value="DUF5128"/>
    <property type="match status" value="1"/>
</dbReference>
<dbReference type="PANTHER" id="PTHR24104:SF25">
    <property type="entry name" value="PROTEIN LIN-41"/>
    <property type="match status" value="1"/>
</dbReference>
<organism evidence="3 4">
    <name type="scientific">Geobacter sulfurreducens (strain ATCC 51573 / DSM 12127 / PCA)</name>
    <dbReference type="NCBI Taxonomy" id="243231"/>
    <lineage>
        <taxon>Bacteria</taxon>
        <taxon>Pseudomonadati</taxon>
        <taxon>Thermodesulfobacteriota</taxon>
        <taxon>Desulfuromonadia</taxon>
        <taxon>Geobacterales</taxon>
        <taxon>Geobacteraceae</taxon>
        <taxon>Geobacter</taxon>
    </lineage>
</organism>
<dbReference type="InterPro" id="IPR013783">
    <property type="entry name" value="Ig-like_fold"/>
</dbReference>
<dbReference type="NCBIfam" id="NF033510">
    <property type="entry name" value="Ca_tandemer"/>
    <property type="match status" value="1"/>
</dbReference>
<dbReference type="Gene3D" id="2.40.10.500">
    <property type="match status" value="1"/>
</dbReference>
<dbReference type="SUPFAM" id="SSF101898">
    <property type="entry name" value="NHL repeat"/>
    <property type="match status" value="1"/>
</dbReference>
<dbReference type="PROSITE" id="PS00018">
    <property type="entry name" value="EF_HAND_1"/>
    <property type="match status" value="1"/>
</dbReference>